<name>D9I5S3_RHOHA</name>
<evidence type="ECO:0000256" key="1">
    <source>
        <dbReference type="SAM" id="MobiDB-lite"/>
    </source>
</evidence>
<feature type="compositionally biased region" description="Low complexity" evidence="1">
    <location>
        <begin position="42"/>
        <end position="87"/>
    </location>
</feature>
<protein>
    <submittedName>
        <fullName evidence="2">Uncharacterized protein</fullName>
    </submittedName>
</protein>
<dbReference type="AlphaFoldDB" id="D9I5S3"/>
<organism evidence="2">
    <name type="scientific">Rhodococcus hoagii</name>
    <name type="common">Corynebacterium equii</name>
    <dbReference type="NCBI Taxonomy" id="43767"/>
    <lineage>
        <taxon>Bacteria</taxon>
        <taxon>Bacillati</taxon>
        <taxon>Actinomycetota</taxon>
        <taxon>Actinomycetes</taxon>
        <taxon>Mycobacteriales</taxon>
        <taxon>Nocardiaceae</taxon>
        <taxon>Prescottella</taxon>
    </lineage>
</organism>
<accession>D9I5S3</accession>
<proteinExistence type="predicted"/>
<gene>
    <name evidence="2" type="ORF">pVAPA_0730</name>
</gene>
<dbReference type="EMBL" id="HM114217">
    <property type="protein sequence ID" value="ADI50254.1"/>
    <property type="molecule type" value="Genomic_DNA"/>
</dbReference>
<geneLocation type="plasmid" evidence="2">
    <name>pVAPAMBE116</name>
</geneLocation>
<evidence type="ECO:0000313" key="2">
    <source>
        <dbReference type="EMBL" id="ADI50254.1"/>
    </source>
</evidence>
<reference evidence="2" key="1">
    <citation type="journal article" date="2010" name="FEMS Microbiol. Lett.">
        <title>Analysis of plasmid diversity in 96 Rhodococcus equi strains isolated in Normandy (France) and sequencing of the 87-kb type I virulence plasmid.</title>
        <authorList>
            <person name="Duquesne F."/>
            <person name="Hebert L."/>
            <person name="Sevin C."/>
            <person name="Breuil M.F."/>
            <person name="Tapprest J."/>
            <person name="Laugier C."/>
            <person name="Petry S."/>
        </authorList>
    </citation>
    <scope>NUCLEOTIDE SEQUENCE</scope>
    <source>
        <strain evidence="2">MBE116</strain>
        <plasmid evidence="2">pVAPAMBE116</plasmid>
    </source>
</reference>
<feature type="region of interest" description="Disordered" evidence="1">
    <location>
        <begin position="29"/>
        <end position="106"/>
    </location>
</feature>
<keyword evidence="2" id="KW-0614">Plasmid</keyword>
<sequence length="170" mass="17446">MPATGAFPSALAPGLVSSPSWQAIQVVGRSSRLDGERAESNASSTASRVRATSARPARVRPSASAGQKASPSVSTASSVASRSAYSREISTTVRRTSRSAPRASWSRKYRSEGWTGSLMVAVLHVPVCVWGGGGGIVIGIFPAPSDTVGDCRDGPTHVGGTAEHVLRSGV</sequence>